<name>A0A1Y1KF34_PHOPY</name>
<dbReference type="EMBL" id="GEZM01085198">
    <property type="protein sequence ID" value="JAV60133.1"/>
    <property type="molecule type" value="Transcribed_RNA"/>
</dbReference>
<protein>
    <recommendedName>
        <fullName evidence="1">Transposable element P transposase-like RNase H domain-containing protein</fullName>
    </recommendedName>
</protein>
<evidence type="ECO:0000259" key="1">
    <source>
        <dbReference type="Pfam" id="PF21787"/>
    </source>
</evidence>
<feature type="domain" description="Transposable element P transposase-like RNase H" evidence="1">
    <location>
        <begin position="109"/>
        <end position="222"/>
    </location>
</feature>
<proteinExistence type="predicted"/>
<sequence length="259" mass="30020">MDNNFLNQNKELEMVNAKLIKAERESETDRRMLAKKTAELQLVEKIFTNGQLRKLKSTSSRILWRVEDIASSISLFSAGPRSYRLLRKRGYPLPGLSTLRRWAEKIDVKPGILTIILRLMENNSLSKMDKACVVLFDEMKIQAGFEYERKSDTTLSPSKYVQVIMARGLFGNWKQPIFYDFDCKITKELLFEIIKNLEHIGYPVYAINSDLGGSNRGLWTSLNISENKTWFENPATKKNIYVFADAPHTYDKTFKESFH</sequence>
<dbReference type="AlphaFoldDB" id="A0A1Y1KF34"/>
<reference evidence="2" key="1">
    <citation type="journal article" date="2016" name="Sci. Rep.">
        <title>Molecular characterization of firefly nuptial gifts: a multi-omics approach sheds light on postcopulatory sexual selection.</title>
        <authorList>
            <person name="Al-Wathiqui N."/>
            <person name="Fallon T.R."/>
            <person name="South A."/>
            <person name="Weng J.K."/>
            <person name="Lewis S.M."/>
        </authorList>
    </citation>
    <scope>NUCLEOTIDE SEQUENCE</scope>
</reference>
<dbReference type="InterPro" id="IPR048365">
    <property type="entry name" value="TNP-like_RNaseH_N"/>
</dbReference>
<evidence type="ECO:0000313" key="2">
    <source>
        <dbReference type="EMBL" id="JAV60133.1"/>
    </source>
</evidence>
<dbReference type="Pfam" id="PF21787">
    <property type="entry name" value="TNP-like_RNaseH_N"/>
    <property type="match status" value="1"/>
</dbReference>
<organism evidence="2">
    <name type="scientific">Photinus pyralis</name>
    <name type="common">Common eastern firefly</name>
    <name type="synonym">Lampyris pyralis</name>
    <dbReference type="NCBI Taxonomy" id="7054"/>
    <lineage>
        <taxon>Eukaryota</taxon>
        <taxon>Metazoa</taxon>
        <taxon>Ecdysozoa</taxon>
        <taxon>Arthropoda</taxon>
        <taxon>Hexapoda</taxon>
        <taxon>Insecta</taxon>
        <taxon>Pterygota</taxon>
        <taxon>Neoptera</taxon>
        <taxon>Endopterygota</taxon>
        <taxon>Coleoptera</taxon>
        <taxon>Polyphaga</taxon>
        <taxon>Elateriformia</taxon>
        <taxon>Elateroidea</taxon>
        <taxon>Lampyridae</taxon>
        <taxon>Lampyrinae</taxon>
        <taxon>Photinus</taxon>
    </lineage>
</organism>
<accession>A0A1Y1KF34</accession>